<keyword evidence="3" id="KW-1185">Reference proteome</keyword>
<accession>A0A2H3CMD5</accession>
<evidence type="ECO:0000313" key="2">
    <source>
        <dbReference type="EMBL" id="PBK80362.1"/>
    </source>
</evidence>
<protein>
    <submittedName>
        <fullName evidence="2">Uncharacterized protein</fullName>
    </submittedName>
</protein>
<dbReference type="Proteomes" id="UP000217790">
    <property type="component" value="Unassembled WGS sequence"/>
</dbReference>
<organism evidence="2 3">
    <name type="scientific">Armillaria gallica</name>
    <name type="common">Bulbous honey fungus</name>
    <name type="synonym">Armillaria bulbosa</name>
    <dbReference type="NCBI Taxonomy" id="47427"/>
    <lineage>
        <taxon>Eukaryota</taxon>
        <taxon>Fungi</taxon>
        <taxon>Dikarya</taxon>
        <taxon>Basidiomycota</taxon>
        <taxon>Agaricomycotina</taxon>
        <taxon>Agaricomycetes</taxon>
        <taxon>Agaricomycetidae</taxon>
        <taxon>Agaricales</taxon>
        <taxon>Marasmiineae</taxon>
        <taxon>Physalacriaceae</taxon>
        <taxon>Armillaria</taxon>
    </lineage>
</organism>
<feature type="signal peptide" evidence="1">
    <location>
        <begin position="1"/>
        <end position="22"/>
    </location>
</feature>
<feature type="chain" id="PRO_5013870731" evidence="1">
    <location>
        <begin position="23"/>
        <end position="288"/>
    </location>
</feature>
<sequence length="288" mass="28640">MKLLLSFASSAVVLSFVPLACGAYIWKPFGEVVSTTIVDYSPVTSVFFPVPTVVSYTAEGAAPTMVTFPSLNNVTTVVFSSVAGVSTPTAPSPSPSFVVIGNNTTSLGGPTTPSVTPSFVGAGCPVISNLPVFTVPFPVPTTTAGITAVTLPASNGTAICNTTAFAFPTTTANNNTTAIITVTVPASNGTEISSSTIVITVVFPTATSGPQSIGVANVTSSFFGPCPTISGSPVAVSTTTANVPTTTSVNITTTTGIVSSTVPASNATVTGGPQTTTIIPVSNITSSI</sequence>
<dbReference type="OMA" id="ALYMEYG"/>
<reference evidence="3" key="1">
    <citation type="journal article" date="2017" name="Nat. Ecol. Evol.">
        <title>Genome expansion and lineage-specific genetic innovations in the forest pathogenic fungi Armillaria.</title>
        <authorList>
            <person name="Sipos G."/>
            <person name="Prasanna A.N."/>
            <person name="Walter M.C."/>
            <person name="O'Connor E."/>
            <person name="Balint B."/>
            <person name="Krizsan K."/>
            <person name="Kiss B."/>
            <person name="Hess J."/>
            <person name="Varga T."/>
            <person name="Slot J."/>
            <person name="Riley R."/>
            <person name="Boka B."/>
            <person name="Rigling D."/>
            <person name="Barry K."/>
            <person name="Lee J."/>
            <person name="Mihaltcheva S."/>
            <person name="LaButti K."/>
            <person name="Lipzen A."/>
            <person name="Waldron R."/>
            <person name="Moloney N.M."/>
            <person name="Sperisen C."/>
            <person name="Kredics L."/>
            <person name="Vagvoelgyi C."/>
            <person name="Patrignani A."/>
            <person name="Fitzpatrick D."/>
            <person name="Nagy I."/>
            <person name="Doyle S."/>
            <person name="Anderson J.B."/>
            <person name="Grigoriev I.V."/>
            <person name="Gueldener U."/>
            <person name="Muensterkoetter M."/>
            <person name="Nagy L.G."/>
        </authorList>
    </citation>
    <scope>NUCLEOTIDE SEQUENCE [LARGE SCALE GENOMIC DNA]</scope>
    <source>
        <strain evidence="3">Ar21-2</strain>
    </source>
</reference>
<dbReference type="InParanoid" id="A0A2H3CMD5"/>
<dbReference type="EMBL" id="KZ293746">
    <property type="protein sequence ID" value="PBK80362.1"/>
    <property type="molecule type" value="Genomic_DNA"/>
</dbReference>
<evidence type="ECO:0000256" key="1">
    <source>
        <dbReference type="SAM" id="SignalP"/>
    </source>
</evidence>
<evidence type="ECO:0000313" key="3">
    <source>
        <dbReference type="Proteomes" id="UP000217790"/>
    </source>
</evidence>
<proteinExistence type="predicted"/>
<keyword evidence="1" id="KW-0732">Signal</keyword>
<dbReference type="AlphaFoldDB" id="A0A2H3CMD5"/>
<dbReference type="OrthoDB" id="3062926at2759"/>
<name>A0A2H3CMD5_ARMGA</name>
<gene>
    <name evidence="2" type="ORF">ARMGADRAFT_1098426</name>
</gene>